<sequence length="236" mass="26685">MEKTPLILLPGTLCDEKLWFHQVLNLSDIADVRVGDLTRDSSIYDMAMRVLNGAPKQFALAGLSMGGLVALEIVKQAPHRVSKLALLDTNPLPPSAEQINNWKRFIDMANEGHFIEITQKYLLPLLIQSNNQSNTELVETIYQMAENVGKEAMIKQMTALQKKPDYTRELSNITCESLVIYGIKDKMVAPEIQKTLRDNIPNAHLKEIEDAGHLCSLEQPQTVTETLRYWLNDQKN</sequence>
<dbReference type="Gene3D" id="3.40.50.1820">
    <property type="entry name" value="alpha/beta hydrolase"/>
    <property type="match status" value="1"/>
</dbReference>
<dbReference type="PANTHER" id="PTHR43194:SF2">
    <property type="entry name" value="PEROXISOMAL MEMBRANE PROTEIN LPX1"/>
    <property type="match status" value="1"/>
</dbReference>
<dbReference type="RefSeq" id="WP_076560722.1">
    <property type="nucleotide sequence ID" value="NZ_FTOC01000016.1"/>
</dbReference>
<keyword evidence="3" id="KW-1185">Reference proteome</keyword>
<evidence type="ECO:0000313" key="3">
    <source>
        <dbReference type="Proteomes" id="UP000187608"/>
    </source>
</evidence>
<proteinExistence type="predicted"/>
<dbReference type="PANTHER" id="PTHR43194">
    <property type="entry name" value="HYDROLASE ALPHA/BETA FOLD FAMILY"/>
    <property type="match status" value="1"/>
</dbReference>
<dbReference type="PRINTS" id="PR00111">
    <property type="entry name" value="ABHYDROLASE"/>
</dbReference>
<dbReference type="InterPro" id="IPR000073">
    <property type="entry name" value="AB_hydrolase_1"/>
</dbReference>
<reference evidence="3" key="1">
    <citation type="submission" date="2017-01" db="EMBL/GenBank/DDBJ databases">
        <authorList>
            <person name="Varghese N."/>
            <person name="Submissions S."/>
        </authorList>
    </citation>
    <scope>NUCLEOTIDE SEQUENCE [LARGE SCALE GENOMIC DNA]</scope>
    <source>
        <strain evidence="3">DSM 23127</strain>
    </source>
</reference>
<evidence type="ECO:0000259" key="1">
    <source>
        <dbReference type="Pfam" id="PF00561"/>
    </source>
</evidence>
<protein>
    <submittedName>
        <fullName evidence="2">Pimeloyl-ACP methyl ester carboxylesterase</fullName>
    </submittedName>
</protein>
<dbReference type="InterPro" id="IPR029058">
    <property type="entry name" value="AB_hydrolase_fold"/>
</dbReference>
<evidence type="ECO:0000313" key="2">
    <source>
        <dbReference type="EMBL" id="SIS64002.1"/>
    </source>
</evidence>
<dbReference type="SUPFAM" id="SSF53474">
    <property type="entry name" value="alpha/beta-Hydrolases"/>
    <property type="match status" value="1"/>
</dbReference>
<dbReference type="InterPro" id="IPR050228">
    <property type="entry name" value="Carboxylesterase_BioH"/>
</dbReference>
<accession>A0A1N7KQS9</accession>
<dbReference type="AlphaFoldDB" id="A0A1N7KQS9"/>
<dbReference type="EMBL" id="FTOC01000016">
    <property type="protein sequence ID" value="SIS64002.1"/>
    <property type="molecule type" value="Genomic_DNA"/>
</dbReference>
<dbReference type="Proteomes" id="UP000187608">
    <property type="component" value="Unassembled WGS sequence"/>
</dbReference>
<gene>
    <name evidence="2" type="ORF">SAMN05421687_11614</name>
</gene>
<name>A0A1N7KQS9_9BACI</name>
<dbReference type="STRING" id="570947.SAMN05421687_11614"/>
<feature type="domain" description="AB hydrolase-1" evidence="1">
    <location>
        <begin position="56"/>
        <end position="218"/>
    </location>
</feature>
<organism evidence="2 3">
    <name type="scientific">Salimicrobium flavidum</name>
    <dbReference type="NCBI Taxonomy" id="570947"/>
    <lineage>
        <taxon>Bacteria</taxon>
        <taxon>Bacillati</taxon>
        <taxon>Bacillota</taxon>
        <taxon>Bacilli</taxon>
        <taxon>Bacillales</taxon>
        <taxon>Bacillaceae</taxon>
        <taxon>Salimicrobium</taxon>
    </lineage>
</organism>
<dbReference type="Pfam" id="PF00561">
    <property type="entry name" value="Abhydrolase_1"/>
    <property type="match status" value="1"/>
</dbReference>
<dbReference type="OrthoDB" id="252464at2"/>